<feature type="transmembrane region" description="Helical" evidence="4">
    <location>
        <begin position="12"/>
        <end position="34"/>
    </location>
</feature>
<accession>A0A2U2DUC3</accession>
<dbReference type="InterPro" id="IPR010645">
    <property type="entry name" value="MFS_4"/>
</dbReference>
<dbReference type="PANTHER" id="PTHR23537">
    <property type="match status" value="1"/>
</dbReference>
<proteinExistence type="predicted"/>
<feature type="transmembrane region" description="Helical" evidence="4">
    <location>
        <begin position="252"/>
        <end position="269"/>
    </location>
</feature>
<gene>
    <name evidence="6" type="ORF">DEM27_04460</name>
</gene>
<evidence type="ECO:0000256" key="3">
    <source>
        <dbReference type="ARBA" id="ARBA00023136"/>
    </source>
</evidence>
<feature type="transmembrane region" description="Helical" evidence="4">
    <location>
        <begin position="145"/>
        <end position="166"/>
    </location>
</feature>
<feature type="transmembrane region" description="Helical" evidence="4">
    <location>
        <begin position="106"/>
        <end position="133"/>
    </location>
</feature>
<keyword evidence="3 4" id="KW-0472">Membrane</keyword>
<evidence type="ECO:0000256" key="4">
    <source>
        <dbReference type="SAM" id="Phobius"/>
    </source>
</evidence>
<evidence type="ECO:0000256" key="2">
    <source>
        <dbReference type="ARBA" id="ARBA00022989"/>
    </source>
</evidence>
<name>A0A2U2DUC3_9HYPH</name>
<comment type="caution">
    <text evidence="6">The sequence shown here is derived from an EMBL/GenBank/DDBJ whole genome shotgun (WGS) entry which is preliminary data.</text>
</comment>
<evidence type="ECO:0000256" key="1">
    <source>
        <dbReference type="ARBA" id="ARBA00022692"/>
    </source>
</evidence>
<dbReference type="PANTHER" id="PTHR23537:SF1">
    <property type="entry name" value="SUGAR TRANSPORTER"/>
    <property type="match status" value="1"/>
</dbReference>
<feature type="transmembrane region" description="Helical" evidence="4">
    <location>
        <begin position="82"/>
        <end position="100"/>
    </location>
</feature>
<dbReference type="AlphaFoldDB" id="A0A2U2DUC3"/>
<feature type="transmembrane region" description="Helical" evidence="4">
    <location>
        <begin position="215"/>
        <end position="240"/>
    </location>
</feature>
<dbReference type="EMBL" id="QFBC01000002">
    <property type="protein sequence ID" value="PWE56904.1"/>
    <property type="molecule type" value="Genomic_DNA"/>
</dbReference>
<feature type="transmembrane region" description="Helical" evidence="4">
    <location>
        <begin position="172"/>
        <end position="194"/>
    </location>
</feature>
<dbReference type="RefSeq" id="WP_109457008.1">
    <property type="nucleotide sequence ID" value="NZ_QFBC01000002.1"/>
</dbReference>
<keyword evidence="7" id="KW-1185">Reference proteome</keyword>
<keyword evidence="1 4" id="KW-0812">Transmembrane</keyword>
<feature type="transmembrane region" description="Helical" evidence="4">
    <location>
        <begin position="306"/>
        <end position="326"/>
    </location>
</feature>
<feature type="transmembrane region" description="Helical" evidence="4">
    <location>
        <begin position="54"/>
        <end position="75"/>
    </location>
</feature>
<protein>
    <submittedName>
        <fullName evidence="6">MFS transporter</fullName>
    </submittedName>
</protein>
<dbReference type="GO" id="GO:0005886">
    <property type="term" value="C:plasma membrane"/>
    <property type="evidence" value="ECO:0007669"/>
    <property type="project" value="TreeGrafter"/>
</dbReference>
<feature type="transmembrane region" description="Helical" evidence="4">
    <location>
        <begin position="338"/>
        <end position="361"/>
    </location>
</feature>
<dbReference type="OrthoDB" id="9797953at2"/>
<evidence type="ECO:0000259" key="5">
    <source>
        <dbReference type="PROSITE" id="PS50850"/>
    </source>
</evidence>
<dbReference type="CDD" id="cd06180">
    <property type="entry name" value="MFS_YjiJ"/>
    <property type="match status" value="1"/>
</dbReference>
<feature type="domain" description="Major facilitator superfamily (MFS) profile" evidence="5">
    <location>
        <begin position="12"/>
        <end position="393"/>
    </location>
</feature>
<organism evidence="6 7">
    <name type="scientific">Metarhizobium album</name>
    <dbReference type="NCBI Taxonomy" id="2182425"/>
    <lineage>
        <taxon>Bacteria</taxon>
        <taxon>Pseudomonadati</taxon>
        <taxon>Pseudomonadota</taxon>
        <taxon>Alphaproteobacteria</taxon>
        <taxon>Hyphomicrobiales</taxon>
        <taxon>Rhizobiaceae</taxon>
        <taxon>Metarhizobium</taxon>
    </lineage>
</organism>
<dbReference type="SUPFAM" id="SSF103473">
    <property type="entry name" value="MFS general substrate transporter"/>
    <property type="match status" value="1"/>
</dbReference>
<dbReference type="Proteomes" id="UP000245252">
    <property type="component" value="Unassembled WGS sequence"/>
</dbReference>
<keyword evidence="2 4" id="KW-1133">Transmembrane helix</keyword>
<dbReference type="GO" id="GO:0022857">
    <property type="term" value="F:transmembrane transporter activity"/>
    <property type="evidence" value="ECO:0007669"/>
    <property type="project" value="InterPro"/>
</dbReference>
<dbReference type="InterPro" id="IPR020846">
    <property type="entry name" value="MFS_dom"/>
</dbReference>
<sequence length="393" mass="40769">MLKSTATSAPNMISLGFVGALSMAAAMGFGRFSYTPILPGMMVGLGLSAADAGLIAAGNFAGYLAGAVLAAYGWASGRERTVAVLALLANAVLLLAMAFVDTVPAFVVIRFLAGLASAFAMIFTSSIVLGHAALRANENVQPAHFGGVGLGIALSSFMVVALAMLFDGAQEWRWDWIVGGIFALAAALVSWVMLPQAPRAAGAERKEPPLVWKRPLLLLTLSYGLFGFGYVVTATFLVAMARSGSASHTVEFLSWFITGLAAAASLLLWRPFQRRFGLGAAYMAGLLTEAVGVLATVMLPAGSAPLIGGLLFGATFLMITAYGLQIGRRLSPESPRRAFAIMTAAFGIGQIIGPLVAGWLAEATGSFTLPTLVAAGVLVVCTLLVLPVRSQLH</sequence>
<evidence type="ECO:0000313" key="7">
    <source>
        <dbReference type="Proteomes" id="UP000245252"/>
    </source>
</evidence>
<dbReference type="InterPro" id="IPR036259">
    <property type="entry name" value="MFS_trans_sf"/>
</dbReference>
<feature type="transmembrane region" description="Helical" evidence="4">
    <location>
        <begin position="367"/>
        <end position="388"/>
    </location>
</feature>
<dbReference type="Gene3D" id="1.20.1250.20">
    <property type="entry name" value="MFS general substrate transporter like domains"/>
    <property type="match status" value="2"/>
</dbReference>
<reference evidence="6 7" key="1">
    <citation type="submission" date="2018-05" db="EMBL/GenBank/DDBJ databases">
        <title>The draft genome of strain NS-104.</title>
        <authorList>
            <person name="Hang P."/>
            <person name="Jiang J."/>
        </authorList>
    </citation>
    <scope>NUCLEOTIDE SEQUENCE [LARGE SCALE GENOMIC DNA]</scope>
    <source>
        <strain evidence="6 7">NS-104</strain>
    </source>
</reference>
<evidence type="ECO:0000313" key="6">
    <source>
        <dbReference type="EMBL" id="PWE56904.1"/>
    </source>
</evidence>
<feature type="transmembrane region" description="Helical" evidence="4">
    <location>
        <begin position="281"/>
        <end position="300"/>
    </location>
</feature>
<dbReference type="PROSITE" id="PS50850">
    <property type="entry name" value="MFS"/>
    <property type="match status" value="1"/>
</dbReference>
<dbReference type="Pfam" id="PF06779">
    <property type="entry name" value="MFS_4"/>
    <property type="match status" value="1"/>
</dbReference>